<dbReference type="RefSeq" id="WP_167472080.1">
    <property type="nucleotide sequence ID" value="NZ_CP046172.1"/>
</dbReference>
<dbReference type="KEGG" id="nah:F5544_04965"/>
<name>A0A6G9Y6M9_9NOCA</name>
<dbReference type="PANTHER" id="PTHR35006:SF2">
    <property type="entry name" value="GLYOXALASE FAMILY PROTEIN (AFU_ORTHOLOGUE AFUA_5G14830)"/>
    <property type="match status" value="1"/>
</dbReference>
<feature type="domain" description="VOC" evidence="1">
    <location>
        <begin position="2"/>
        <end position="128"/>
    </location>
</feature>
<evidence type="ECO:0000313" key="2">
    <source>
        <dbReference type="EMBL" id="QIS08905.1"/>
    </source>
</evidence>
<reference evidence="2 3" key="1">
    <citation type="journal article" date="2019" name="ACS Chem. Biol.">
        <title>Identification and Mobilization of a Cryptic Antibiotic Biosynthesis Gene Locus from a Human-Pathogenic Nocardia Isolate.</title>
        <authorList>
            <person name="Herisse M."/>
            <person name="Ishida K."/>
            <person name="Porter J.L."/>
            <person name="Howden B."/>
            <person name="Hertweck C."/>
            <person name="Stinear T.P."/>
            <person name="Pidot S.J."/>
        </authorList>
    </citation>
    <scope>NUCLEOTIDE SEQUENCE [LARGE SCALE GENOMIC DNA]</scope>
    <source>
        <strain evidence="2 3">AUSMDU00012717</strain>
    </source>
</reference>
<evidence type="ECO:0000259" key="1">
    <source>
        <dbReference type="PROSITE" id="PS51819"/>
    </source>
</evidence>
<keyword evidence="2" id="KW-0560">Oxidoreductase</keyword>
<dbReference type="Proteomes" id="UP000503540">
    <property type="component" value="Chromosome"/>
</dbReference>
<dbReference type="EMBL" id="CP046172">
    <property type="protein sequence ID" value="QIS08905.1"/>
    <property type="molecule type" value="Genomic_DNA"/>
</dbReference>
<dbReference type="Gene3D" id="3.10.180.10">
    <property type="entry name" value="2,3-Dihydroxybiphenyl 1,2-Dioxygenase, domain 1"/>
    <property type="match status" value="1"/>
</dbReference>
<dbReference type="InterPro" id="IPR037523">
    <property type="entry name" value="VOC_core"/>
</dbReference>
<dbReference type="PANTHER" id="PTHR35006">
    <property type="entry name" value="GLYOXALASE FAMILY PROTEIN (AFU_ORTHOLOGUE AFUA_5G14830)"/>
    <property type="match status" value="1"/>
</dbReference>
<proteinExistence type="predicted"/>
<keyword evidence="3" id="KW-1185">Reference proteome</keyword>
<keyword evidence="2" id="KW-0223">Dioxygenase</keyword>
<protein>
    <submittedName>
        <fullName evidence="2">Extradiol dioxygenase</fullName>
    </submittedName>
</protein>
<dbReference type="SUPFAM" id="SSF54593">
    <property type="entry name" value="Glyoxalase/Bleomycin resistance protein/Dihydroxybiphenyl dioxygenase"/>
    <property type="match status" value="1"/>
</dbReference>
<sequence>MPLGHLGINVSDLVAAQSYYDDLMPLLAYEPLLRAQDQFAYRPADGKVGTYLFFYPAETPGYSRTRPGLQHLAFMVPTRAAVDRVHDWAIARGAEILHPPQEFPQYPPPYYATFWLGPDDIMLEAVCHKNT</sequence>
<dbReference type="PROSITE" id="PS51819">
    <property type="entry name" value="VOC"/>
    <property type="match status" value="1"/>
</dbReference>
<dbReference type="AlphaFoldDB" id="A0A6G9Y6M9"/>
<organism evidence="2 3">
    <name type="scientific">Nocardia arthritidis</name>
    <dbReference type="NCBI Taxonomy" id="228602"/>
    <lineage>
        <taxon>Bacteria</taxon>
        <taxon>Bacillati</taxon>
        <taxon>Actinomycetota</taxon>
        <taxon>Actinomycetes</taxon>
        <taxon>Mycobacteriales</taxon>
        <taxon>Nocardiaceae</taxon>
        <taxon>Nocardia</taxon>
    </lineage>
</organism>
<dbReference type="GO" id="GO:0051213">
    <property type="term" value="F:dioxygenase activity"/>
    <property type="evidence" value="ECO:0007669"/>
    <property type="project" value="UniProtKB-KW"/>
</dbReference>
<evidence type="ECO:0000313" key="3">
    <source>
        <dbReference type="Proteomes" id="UP000503540"/>
    </source>
</evidence>
<accession>A0A6G9Y6M9</accession>
<dbReference type="Pfam" id="PF00903">
    <property type="entry name" value="Glyoxalase"/>
    <property type="match status" value="1"/>
</dbReference>
<dbReference type="InterPro" id="IPR004360">
    <property type="entry name" value="Glyas_Fos-R_dOase_dom"/>
</dbReference>
<gene>
    <name evidence="2" type="ORF">F5544_04965</name>
</gene>
<dbReference type="InterPro" id="IPR029068">
    <property type="entry name" value="Glyas_Bleomycin-R_OHBP_Dase"/>
</dbReference>